<keyword evidence="1 3" id="KW-0489">Methyltransferase</keyword>
<dbReference type="InterPro" id="IPR003788">
    <property type="entry name" value="NDUFAF7"/>
</dbReference>
<dbReference type="PANTHER" id="PTHR12049:SF7">
    <property type="entry name" value="PROTEIN ARGININE METHYLTRANSFERASE NDUFAF7, MITOCHONDRIAL"/>
    <property type="match status" value="1"/>
</dbReference>
<protein>
    <submittedName>
        <fullName evidence="3">Class I SAM-dependent methyltransferase</fullName>
    </submittedName>
</protein>
<dbReference type="InterPro" id="IPR029063">
    <property type="entry name" value="SAM-dependent_MTases_sf"/>
</dbReference>
<keyword evidence="2 3" id="KW-0808">Transferase</keyword>
<dbReference type="OrthoDB" id="9794208at2"/>
<dbReference type="RefSeq" id="WP_111469587.1">
    <property type="nucleotide sequence ID" value="NZ_QLIX01000005.1"/>
</dbReference>
<gene>
    <name evidence="3" type="ORF">DOO78_09905</name>
</gene>
<dbReference type="GO" id="GO:0035243">
    <property type="term" value="F:protein-arginine omega-N symmetric methyltransferase activity"/>
    <property type="evidence" value="ECO:0007669"/>
    <property type="project" value="TreeGrafter"/>
</dbReference>
<reference evidence="4" key="1">
    <citation type="submission" date="2018-06" db="EMBL/GenBank/DDBJ databases">
        <authorList>
            <person name="Khan S.A."/>
        </authorList>
    </citation>
    <scope>NUCLEOTIDE SEQUENCE [LARGE SCALE GENOMIC DNA]</scope>
    <source>
        <strain evidence="4">DB-1506</strain>
    </source>
</reference>
<dbReference type="EMBL" id="QLIX01000005">
    <property type="protein sequence ID" value="RAI59330.1"/>
    <property type="molecule type" value="Genomic_DNA"/>
</dbReference>
<name>A0A327M8R8_9PROT</name>
<evidence type="ECO:0000256" key="2">
    <source>
        <dbReference type="ARBA" id="ARBA00022679"/>
    </source>
</evidence>
<dbReference type="Proteomes" id="UP000249065">
    <property type="component" value="Unassembled WGS sequence"/>
</dbReference>
<accession>A0A327M8R8</accession>
<dbReference type="AlphaFoldDB" id="A0A327M8R8"/>
<keyword evidence="4" id="KW-1185">Reference proteome</keyword>
<organism evidence="3 4">
    <name type="scientific">Roseicella frigidaeris</name>
    <dbReference type="NCBI Taxonomy" id="2230885"/>
    <lineage>
        <taxon>Bacteria</taxon>
        <taxon>Pseudomonadati</taxon>
        <taxon>Pseudomonadota</taxon>
        <taxon>Alphaproteobacteria</taxon>
        <taxon>Acetobacterales</taxon>
        <taxon>Roseomonadaceae</taxon>
        <taxon>Roseicella</taxon>
    </lineage>
</organism>
<dbReference type="InterPro" id="IPR038375">
    <property type="entry name" value="NDUFAF7_sf"/>
</dbReference>
<evidence type="ECO:0000313" key="4">
    <source>
        <dbReference type="Proteomes" id="UP000249065"/>
    </source>
</evidence>
<dbReference type="GO" id="GO:0032259">
    <property type="term" value="P:methylation"/>
    <property type="evidence" value="ECO:0007669"/>
    <property type="project" value="UniProtKB-KW"/>
</dbReference>
<sequence length="327" mass="33887">MARAVAAYYATRDPFGRGGDFITAPEISQAFGEVLGLWAAVTWQQMGAPDPVLLVELGPGRGTLMQDALRAAAMVPGFRAALRLHLVEASPALREAQRQRLGAAVAAWHADAASLPAGPAILLANEFFDALPIRQFIRRGEAWRERYVAEGRFVERPAEAAWPGLPDAAPEGAVAEWAEAGEALAAALAARLRDQGGALLALDYGPAEPGLGDSLQAMTGHGRADPLAPPGTVDVTAHVPFAALAAAGKRAGAAAHGPLPMGLFLQRLGLAQRAAILARAAGGQRGAAGRILSGAERLLAPEGMGRLFKSLCLCHPGLPIPPGFESP</sequence>
<evidence type="ECO:0000313" key="3">
    <source>
        <dbReference type="EMBL" id="RAI59330.1"/>
    </source>
</evidence>
<proteinExistence type="predicted"/>
<dbReference type="PANTHER" id="PTHR12049">
    <property type="entry name" value="PROTEIN ARGININE METHYLTRANSFERASE NDUFAF7, MITOCHONDRIAL"/>
    <property type="match status" value="1"/>
</dbReference>
<comment type="caution">
    <text evidence="3">The sequence shown here is derived from an EMBL/GenBank/DDBJ whole genome shotgun (WGS) entry which is preliminary data.</text>
</comment>
<dbReference type="Pfam" id="PF02636">
    <property type="entry name" value="Methyltransf_28"/>
    <property type="match status" value="1"/>
</dbReference>
<dbReference type="Gene3D" id="3.40.50.12710">
    <property type="match status" value="1"/>
</dbReference>
<dbReference type="SUPFAM" id="SSF53335">
    <property type="entry name" value="S-adenosyl-L-methionine-dependent methyltransferases"/>
    <property type="match status" value="1"/>
</dbReference>
<evidence type="ECO:0000256" key="1">
    <source>
        <dbReference type="ARBA" id="ARBA00022603"/>
    </source>
</evidence>